<sequence>MSAELELLQVPPAVVPPLDPGFRPIALAYRRFIAAAAACPHPTSVTLALEQPNGLVSHHVIPLFPPGHPHAHANFAFLERVLKTLLWARGGWRLYLNAPTDLVDQLRAHYHHTPTGRFDAETIAHRIYDRPFEIVPTPNPPPERKSHIRIGRHLEGCRIGFDLGGSDRKVAAVVHGQVLFSEEVPWNPCAQPDPQYHFEGIMDSLQSAAKRLPRVDAIGGSAAGVYVNNQVKVASLFRSVPPDLFETRVRNLFIEIQQAWGNVPFVVLNDGEVTALAGSIILQQSAVLGLAMGTSTAGGWVNPEGHLTSWLNELAFVPIDLQPSAPRDDWSGDQGVCAQYLSQQAVGRLLKPAGLQLPKPLSLPETLEYVQALLEQRNPAAQLIFETIGVYLGYQIAYLAGFYPLRHVLVLGRVTTGPAGQILIQRAQQVLQTEFPDLAATITLHLPDERFKRHGQAIAAASLPETQPTPNPT</sequence>
<keyword evidence="2" id="KW-1185">Reference proteome</keyword>
<evidence type="ECO:0000313" key="2">
    <source>
        <dbReference type="Proteomes" id="UP000477311"/>
    </source>
</evidence>
<protein>
    <submittedName>
        <fullName evidence="1">ROK family protein</fullName>
    </submittedName>
</protein>
<dbReference type="Gene3D" id="3.30.420.40">
    <property type="match status" value="2"/>
</dbReference>
<proteinExistence type="predicted"/>
<accession>A0A6M1RR51</accession>
<comment type="caution">
    <text evidence="1">The sequence shown here is derived from an EMBL/GenBank/DDBJ whole genome shotgun (WGS) entry which is preliminary data.</text>
</comment>
<reference evidence="1 2" key="1">
    <citation type="submission" date="2020-02" db="EMBL/GenBank/DDBJ databases">
        <title>Draft genome sequence of Limisphaera ngatamarikiensis NGM72.4T, a thermophilic Verrucomicrobia grouped in subdivision 3.</title>
        <authorList>
            <person name="Carere C.R."/>
            <person name="Steen J."/>
            <person name="Hugenholtz P."/>
            <person name="Stott M.B."/>
        </authorList>
    </citation>
    <scope>NUCLEOTIDE SEQUENCE [LARGE SCALE GENOMIC DNA]</scope>
    <source>
        <strain evidence="1 2">NGM72.4</strain>
    </source>
</reference>
<dbReference type="Proteomes" id="UP000477311">
    <property type="component" value="Unassembled WGS sequence"/>
</dbReference>
<evidence type="ECO:0000313" key="1">
    <source>
        <dbReference type="EMBL" id="NGO39125.1"/>
    </source>
</evidence>
<dbReference type="RefSeq" id="WP_165106953.1">
    <property type="nucleotide sequence ID" value="NZ_JAAKYA010000045.1"/>
</dbReference>
<name>A0A6M1RR51_9BACT</name>
<gene>
    <name evidence="1" type="ORF">G4L39_06895</name>
</gene>
<organism evidence="1 2">
    <name type="scientific">Limisphaera ngatamarikiensis</name>
    <dbReference type="NCBI Taxonomy" id="1324935"/>
    <lineage>
        <taxon>Bacteria</taxon>
        <taxon>Pseudomonadati</taxon>
        <taxon>Verrucomicrobiota</taxon>
        <taxon>Verrucomicrobiia</taxon>
        <taxon>Limisphaerales</taxon>
        <taxon>Limisphaeraceae</taxon>
        <taxon>Limisphaera</taxon>
    </lineage>
</organism>
<dbReference type="AlphaFoldDB" id="A0A6M1RR51"/>
<dbReference type="EMBL" id="JAAKYA010000045">
    <property type="protein sequence ID" value="NGO39125.1"/>
    <property type="molecule type" value="Genomic_DNA"/>
</dbReference>
<dbReference type="SUPFAM" id="SSF53067">
    <property type="entry name" value="Actin-like ATPase domain"/>
    <property type="match status" value="1"/>
</dbReference>
<dbReference type="InterPro" id="IPR043129">
    <property type="entry name" value="ATPase_NBD"/>
</dbReference>